<comment type="caution">
    <text evidence="2">The sequence shown here is derived from an EMBL/GenBank/DDBJ whole genome shotgun (WGS) entry which is preliminary data.</text>
</comment>
<feature type="compositionally biased region" description="Basic and acidic residues" evidence="1">
    <location>
        <begin position="424"/>
        <end position="433"/>
    </location>
</feature>
<accession>A0A9N9L8R2</accession>
<evidence type="ECO:0000256" key="1">
    <source>
        <dbReference type="SAM" id="MobiDB-lite"/>
    </source>
</evidence>
<protein>
    <submittedName>
        <fullName evidence="2">Uncharacterized protein</fullName>
    </submittedName>
</protein>
<feature type="compositionally biased region" description="Gly residues" evidence="1">
    <location>
        <begin position="347"/>
        <end position="364"/>
    </location>
</feature>
<feature type="region of interest" description="Disordered" evidence="1">
    <location>
        <begin position="333"/>
        <end position="366"/>
    </location>
</feature>
<sequence length="479" mass="53045">MASPYFDKRRCSCDDGDQAATATAATAAATAEQSVEVPQVEGIGEAASSAAVPATEPRGTRRREIDNSVVEGMRAQFIEDSLDDNTLPGFPSPQKLAEQSETFLGQHFRYRMNDLEHRKNISGDYIIVYTRPLGQSTGAQNDPYTKVYKLNPMTRKITVYGEHRAATADDNPQNWGRAEIHLKGQKNIQNVLHAGILFDRIHEHDNTIVQCSATAMQGREDYETTDLLDWILHQGINNDQTHVSFGFKFLGSDPSAPTAPLGLNFIEIKLPFFNIELDAFDTQLIIAAKLPSRRDIFDLPSRELFWQPVYLPRNHETYVLVTPPPTYQTLLPKLAPRPPRPEAGEASGSGSGVGMMSGSGGGAAEGEMLEPRKYEATKYQWRTVGGQKSDEVKNKEAEDIEMKEPAAAEGEKEKYVWKTVTAKNDNDPGKGKGPETVVDEAASGTAYEGENKEPSKYVWQTVKKPEDDTTEDPDTKMEM</sequence>
<evidence type="ECO:0000313" key="2">
    <source>
        <dbReference type="EMBL" id="CAG8960138.1"/>
    </source>
</evidence>
<keyword evidence="3" id="KW-1185">Reference proteome</keyword>
<feature type="region of interest" description="Disordered" evidence="1">
    <location>
        <begin position="40"/>
        <end position="62"/>
    </location>
</feature>
<feature type="compositionally biased region" description="Basic and acidic residues" evidence="1">
    <location>
        <begin position="388"/>
        <end position="416"/>
    </location>
</feature>
<dbReference type="Proteomes" id="UP000696280">
    <property type="component" value="Unassembled WGS sequence"/>
</dbReference>
<dbReference type="EMBL" id="CAJVRL010000096">
    <property type="protein sequence ID" value="CAG8960138.1"/>
    <property type="molecule type" value="Genomic_DNA"/>
</dbReference>
<dbReference type="OrthoDB" id="3564019at2759"/>
<dbReference type="AlphaFoldDB" id="A0A9N9L8R2"/>
<proteinExistence type="predicted"/>
<name>A0A9N9L8R2_9HELO</name>
<organism evidence="2 3">
    <name type="scientific">Hymenoscyphus fraxineus</name>
    <dbReference type="NCBI Taxonomy" id="746836"/>
    <lineage>
        <taxon>Eukaryota</taxon>
        <taxon>Fungi</taxon>
        <taxon>Dikarya</taxon>
        <taxon>Ascomycota</taxon>
        <taxon>Pezizomycotina</taxon>
        <taxon>Leotiomycetes</taxon>
        <taxon>Helotiales</taxon>
        <taxon>Helotiaceae</taxon>
        <taxon>Hymenoscyphus</taxon>
    </lineage>
</organism>
<gene>
    <name evidence="2" type="ORF">HYFRA_00010617</name>
</gene>
<evidence type="ECO:0000313" key="3">
    <source>
        <dbReference type="Proteomes" id="UP000696280"/>
    </source>
</evidence>
<reference evidence="2" key="1">
    <citation type="submission" date="2021-07" db="EMBL/GenBank/DDBJ databases">
        <authorList>
            <person name="Durling M."/>
        </authorList>
    </citation>
    <scope>NUCLEOTIDE SEQUENCE</scope>
</reference>
<feature type="compositionally biased region" description="Basic and acidic residues" evidence="1">
    <location>
        <begin position="463"/>
        <end position="479"/>
    </location>
</feature>
<feature type="region of interest" description="Disordered" evidence="1">
    <location>
        <begin position="385"/>
        <end position="479"/>
    </location>
</feature>